<evidence type="ECO:0000256" key="1">
    <source>
        <dbReference type="SAM" id="SignalP"/>
    </source>
</evidence>
<proteinExistence type="predicted"/>
<name>A0A7R9E1B4_9NEOP</name>
<dbReference type="PANTHER" id="PTHR11005">
    <property type="entry name" value="LYSOSOMAL ACID LIPASE-RELATED"/>
    <property type="match status" value="1"/>
</dbReference>
<feature type="signal peptide" evidence="1">
    <location>
        <begin position="1"/>
        <end position="22"/>
    </location>
</feature>
<evidence type="ECO:0000259" key="2">
    <source>
        <dbReference type="Pfam" id="PF04083"/>
    </source>
</evidence>
<sequence length="243" mass="27266">MGWLQTCLQLVVWSCWIVDAGCRFSLGSSRGSESWSQNQIETRDGERLPSESYMNTASTVQLVRKEGYPIEEHQVTTQDGYQLTLHRIPSRNKNAPVVYLQHGFLAASDFWVITPRDQSLATIAIAEDQQVAVTRCLHMIRLWIVSRDKSSVGRHRWGSRRFGELLDPDCGGTASGAGYRGRNIHGADQLTIPTQQHYRDVYRLVGDMSADPSINTPISVRRAGIHVVCSPPSTKKPVPLKHR</sequence>
<dbReference type="EMBL" id="OB792992">
    <property type="protein sequence ID" value="CAD7425603.1"/>
    <property type="molecule type" value="Genomic_DNA"/>
</dbReference>
<feature type="domain" description="Partial AB-hydrolase lipase" evidence="2">
    <location>
        <begin position="60"/>
        <end position="113"/>
    </location>
</feature>
<dbReference type="Gene3D" id="3.40.50.1820">
    <property type="entry name" value="alpha/beta hydrolase"/>
    <property type="match status" value="1"/>
</dbReference>
<reference evidence="3" key="1">
    <citation type="submission" date="2020-11" db="EMBL/GenBank/DDBJ databases">
        <authorList>
            <person name="Tran Van P."/>
        </authorList>
    </citation>
    <scope>NUCLEOTIDE SEQUENCE</scope>
</reference>
<protein>
    <recommendedName>
        <fullName evidence="2">Partial AB-hydrolase lipase domain-containing protein</fullName>
    </recommendedName>
</protein>
<dbReference type="InterPro" id="IPR006693">
    <property type="entry name" value="AB_hydrolase_lipase"/>
</dbReference>
<gene>
    <name evidence="3" type="ORF">TMSB3V08_LOCUS2509</name>
</gene>
<dbReference type="SUPFAM" id="SSF53474">
    <property type="entry name" value="alpha/beta-Hydrolases"/>
    <property type="match status" value="1"/>
</dbReference>
<organism evidence="3">
    <name type="scientific">Timema monikensis</name>
    <dbReference type="NCBI Taxonomy" id="170555"/>
    <lineage>
        <taxon>Eukaryota</taxon>
        <taxon>Metazoa</taxon>
        <taxon>Ecdysozoa</taxon>
        <taxon>Arthropoda</taxon>
        <taxon>Hexapoda</taxon>
        <taxon>Insecta</taxon>
        <taxon>Pterygota</taxon>
        <taxon>Neoptera</taxon>
        <taxon>Polyneoptera</taxon>
        <taxon>Phasmatodea</taxon>
        <taxon>Timematodea</taxon>
        <taxon>Timematoidea</taxon>
        <taxon>Timematidae</taxon>
        <taxon>Timema</taxon>
    </lineage>
</organism>
<dbReference type="Pfam" id="PF04083">
    <property type="entry name" value="Abhydro_lipase"/>
    <property type="match status" value="1"/>
</dbReference>
<dbReference type="AlphaFoldDB" id="A0A7R9E1B4"/>
<accession>A0A7R9E1B4</accession>
<feature type="chain" id="PRO_5030638185" description="Partial AB-hydrolase lipase domain-containing protein" evidence="1">
    <location>
        <begin position="23"/>
        <end position="243"/>
    </location>
</feature>
<dbReference type="GO" id="GO:0006629">
    <property type="term" value="P:lipid metabolic process"/>
    <property type="evidence" value="ECO:0007669"/>
    <property type="project" value="InterPro"/>
</dbReference>
<dbReference type="InterPro" id="IPR029058">
    <property type="entry name" value="AB_hydrolase_fold"/>
</dbReference>
<keyword evidence="1" id="KW-0732">Signal</keyword>
<evidence type="ECO:0000313" key="3">
    <source>
        <dbReference type="EMBL" id="CAD7425603.1"/>
    </source>
</evidence>